<keyword evidence="3" id="KW-1185">Reference proteome</keyword>
<gene>
    <name evidence="2" type="ORF">BBBOND_0312690</name>
</gene>
<reference evidence="3" key="1">
    <citation type="journal article" date="2014" name="Nucleic Acids Res.">
        <title>The evolutionary dynamics of variant antigen genes in Babesia reveal a history of genomic innovation underlying host-parasite interaction.</title>
        <authorList>
            <person name="Jackson A.P."/>
            <person name="Otto T.D."/>
            <person name="Darby A."/>
            <person name="Ramaprasad A."/>
            <person name="Xia D."/>
            <person name="Echaide I.E."/>
            <person name="Farber M."/>
            <person name="Gahlot S."/>
            <person name="Gamble J."/>
            <person name="Gupta D."/>
            <person name="Gupta Y."/>
            <person name="Jackson L."/>
            <person name="Malandrin L."/>
            <person name="Malas T.B."/>
            <person name="Moussa E."/>
            <person name="Nair M."/>
            <person name="Reid A.J."/>
            <person name="Sanders M."/>
            <person name="Sharma J."/>
            <person name="Tracey A."/>
            <person name="Quail M.A."/>
            <person name="Weir W."/>
            <person name="Wastling J.M."/>
            <person name="Hall N."/>
            <person name="Willadsen P."/>
            <person name="Lingelbach K."/>
            <person name="Shiels B."/>
            <person name="Tait A."/>
            <person name="Berriman M."/>
            <person name="Allred D.R."/>
            <person name="Pain A."/>
        </authorList>
    </citation>
    <scope>NUCLEOTIDE SEQUENCE [LARGE SCALE GENOMIC DNA]</scope>
    <source>
        <strain evidence="3">Bond</strain>
    </source>
</reference>
<dbReference type="GeneID" id="24565907"/>
<keyword evidence="1" id="KW-1133">Transmembrane helix</keyword>
<sequence length="134" mass="15534">MLTSLHPLSRPIAGPRCRAYEMQRRRVTTNRNDRPGTEWRRRVVGCQPLQNLKVGPYKRGKWFVSYKDDPGSFITNILILLVTGYSIFTMLPGESMSVRRQRKMRQLLLDNAQMTEADLAYIENYRLPEDGDSG</sequence>
<keyword evidence="1" id="KW-0472">Membrane</keyword>
<dbReference type="AlphaFoldDB" id="A0A061D9L4"/>
<feature type="transmembrane region" description="Helical" evidence="1">
    <location>
        <begin position="73"/>
        <end position="93"/>
    </location>
</feature>
<keyword evidence="1" id="KW-0812">Transmembrane</keyword>
<proteinExistence type="predicted"/>
<name>A0A061D9L4_BABBI</name>
<evidence type="ECO:0000256" key="1">
    <source>
        <dbReference type="SAM" id="Phobius"/>
    </source>
</evidence>
<accession>A0A061D9L4</accession>
<dbReference type="VEuPathDB" id="PiroplasmaDB:BBBOND_0312690"/>
<dbReference type="OrthoDB" id="365638at2759"/>
<dbReference type="RefSeq" id="XP_012769552.1">
    <property type="nucleotide sequence ID" value="XM_012914098.1"/>
</dbReference>
<organism evidence="2 3">
    <name type="scientific">Babesia bigemina</name>
    <dbReference type="NCBI Taxonomy" id="5866"/>
    <lineage>
        <taxon>Eukaryota</taxon>
        <taxon>Sar</taxon>
        <taxon>Alveolata</taxon>
        <taxon>Apicomplexa</taxon>
        <taxon>Aconoidasida</taxon>
        <taxon>Piroplasmida</taxon>
        <taxon>Babesiidae</taxon>
        <taxon>Babesia</taxon>
    </lineage>
</organism>
<protein>
    <submittedName>
        <fullName evidence="2">Uncharacterized protein</fullName>
    </submittedName>
</protein>
<evidence type="ECO:0000313" key="3">
    <source>
        <dbReference type="Proteomes" id="UP000033188"/>
    </source>
</evidence>
<evidence type="ECO:0000313" key="2">
    <source>
        <dbReference type="EMBL" id="CDR97366.1"/>
    </source>
</evidence>
<dbReference type="Proteomes" id="UP000033188">
    <property type="component" value="Chromosome 3"/>
</dbReference>
<dbReference type="KEGG" id="bbig:BBBOND_0312690"/>
<dbReference type="EMBL" id="LK391709">
    <property type="protein sequence ID" value="CDR97366.1"/>
    <property type="molecule type" value="Genomic_DNA"/>
</dbReference>